<comment type="caution">
    <text evidence="2">The sequence shown here is derived from an EMBL/GenBank/DDBJ whole genome shotgun (WGS) entry which is preliminary data.</text>
</comment>
<keyword evidence="1" id="KW-0812">Transmembrane</keyword>
<evidence type="ECO:0000256" key="1">
    <source>
        <dbReference type="SAM" id="Phobius"/>
    </source>
</evidence>
<protein>
    <submittedName>
        <fullName evidence="2">Uncharacterized protein</fullName>
    </submittedName>
</protein>
<gene>
    <name evidence="2" type="ORF">CIK79_13580</name>
</gene>
<evidence type="ECO:0000313" key="3">
    <source>
        <dbReference type="Proteomes" id="UP000218377"/>
    </source>
</evidence>
<organism evidence="2 3">
    <name type="scientific">Brevibacterium aurantiacum</name>
    <dbReference type="NCBI Taxonomy" id="273384"/>
    <lineage>
        <taxon>Bacteria</taxon>
        <taxon>Bacillati</taxon>
        <taxon>Actinomycetota</taxon>
        <taxon>Actinomycetes</taxon>
        <taxon>Micrococcales</taxon>
        <taxon>Brevibacteriaceae</taxon>
        <taxon>Brevibacterium</taxon>
    </lineage>
</organism>
<keyword evidence="1" id="KW-0472">Membrane</keyword>
<feature type="transmembrane region" description="Helical" evidence="1">
    <location>
        <begin position="39"/>
        <end position="64"/>
    </location>
</feature>
<accession>A0A2A3X6U4</accession>
<keyword evidence="1" id="KW-1133">Transmembrane helix</keyword>
<dbReference type="Proteomes" id="UP000218377">
    <property type="component" value="Unassembled WGS sequence"/>
</dbReference>
<dbReference type="EMBL" id="NRGX01000001">
    <property type="protein sequence ID" value="PCC19227.1"/>
    <property type="molecule type" value="Genomic_DNA"/>
</dbReference>
<dbReference type="AlphaFoldDB" id="A0A2A3X6U4"/>
<proteinExistence type="predicted"/>
<reference evidence="2 3" key="1">
    <citation type="journal article" date="2017" name="Elife">
        <title>Extensive horizontal gene transfer in cheese-associated bacteria.</title>
        <authorList>
            <person name="Bonham K.S."/>
            <person name="Wolfe B.E."/>
            <person name="Dutton R.J."/>
        </authorList>
    </citation>
    <scope>NUCLEOTIDE SEQUENCE [LARGE SCALE GENOMIC DNA]</scope>
    <source>
        <strain evidence="2 3">JB5</strain>
    </source>
</reference>
<evidence type="ECO:0000313" key="2">
    <source>
        <dbReference type="EMBL" id="PCC19227.1"/>
    </source>
</evidence>
<sequence>MPRSAYEWFQTRFALVFAHQLSSLSVAQAVYYDSTGIGGTLVWVFAAFMFPLTAVLFLLMALIIKIRSRHGWARTSSGHL</sequence>
<name>A0A2A3X6U4_BREAU</name>